<organism evidence="1 2">
    <name type="scientific">Colletotrichum chrysophilum</name>
    <dbReference type="NCBI Taxonomy" id="1836956"/>
    <lineage>
        <taxon>Eukaryota</taxon>
        <taxon>Fungi</taxon>
        <taxon>Dikarya</taxon>
        <taxon>Ascomycota</taxon>
        <taxon>Pezizomycotina</taxon>
        <taxon>Sordariomycetes</taxon>
        <taxon>Hypocreomycetidae</taxon>
        <taxon>Glomerellales</taxon>
        <taxon>Glomerellaceae</taxon>
        <taxon>Colletotrichum</taxon>
        <taxon>Colletotrichum gloeosporioides species complex</taxon>
    </lineage>
</organism>
<comment type="caution">
    <text evidence="1">The sequence shown here is derived from an EMBL/GenBank/DDBJ whole genome shotgun (WGS) entry which is preliminary data.</text>
</comment>
<name>A0AAD9AHP4_9PEZI</name>
<dbReference type="AlphaFoldDB" id="A0AAD9AHP4"/>
<dbReference type="EMBL" id="JAQOWY010000176">
    <property type="protein sequence ID" value="KAK1848248.1"/>
    <property type="molecule type" value="Genomic_DNA"/>
</dbReference>
<gene>
    <name evidence="1" type="ORF">CCHR01_09086</name>
</gene>
<evidence type="ECO:0000313" key="1">
    <source>
        <dbReference type="EMBL" id="KAK1848248.1"/>
    </source>
</evidence>
<dbReference type="Proteomes" id="UP001243330">
    <property type="component" value="Unassembled WGS sequence"/>
</dbReference>
<protein>
    <submittedName>
        <fullName evidence="1">Uncharacterized protein</fullName>
    </submittedName>
</protein>
<evidence type="ECO:0000313" key="2">
    <source>
        <dbReference type="Proteomes" id="UP001243330"/>
    </source>
</evidence>
<keyword evidence="2" id="KW-1185">Reference proteome</keyword>
<reference evidence="1" key="1">
    <citation type="submission" date="2023-01" db="EMBL/GenBank/DDBJ databases">
        <title>Colletotrichum chrysophilum M932 genome sequence.</title>
        <authorList>
            <person name="Baroncelli R."/>
        </authorList>
    </citation>
    <scope>NUCLEOTIDE SEQUENCE</scope>
    <source>
        <strain evidence="1">M932</strain>
    </source>
</reference>
<proteinExistence type="predicted"/>
<accession>A0AAD9AHP4</accession>
<sequence length="149" mass="16710">MTLLPPGRIRAGLGQPAEMTIARRLRLADIDDPVQHFEVAKSKMEPARTVAQARFTLNSTPVSAEEWRIKRTALPGPSLPARSTYKSATNDRRVFNGGLFSSRHGPEALRMAACWPFRPFLLQILQPPQDTSFFLPTFLTHHPKLTNHA</sequence>